<dbReference type="RefSeq" id="XP_033657646.1">
    <property type="nucleotide sequence ID" value="XM_033792973.1"/>
</dbReference>
<organism evidence="1 2">
    <name type="scientific">Westerdykella ornata</name>
    <dbReference type="NCBI Taxonomy" id="318751"/>
    <lineage>
        <taxon>Eukaryota</taxon>
        <taxon>Fungi</taxon>
        <taxon>Dikarya</taxon>
        <taxon>Ascomycota</taxon>
        <taxon>Pezizomycotina</taxon>
        <taxon>Dothideomycetes</taxon>
        <taxon>Pleosporomycetidae</taxon>
        <taxon>Pleosporales</taxon>
        <taxon>Sporormiaceae</taxon>
        <taxon>Westerdykella</taxon>
    </lineage>
</organism>
<dbReference type="AlphaFoldDB" id="A0A6A6JWB5"/>
<evidence type="ECO:0000313" key="2">
    <source>
        <dbReference type="Proteomes" id="UP000800097"/>
    </source>
</evidence>
<proteinExistence type="predicted"/>
<name>A0A6A6JWB5_WESOR</name>
<dbReference type="EMBL" id="ML986485">
    <property type="protein sequence ID" value="KAF2280108.1"/>
    <property type="molecule type" value="Genomic_DNA"/>
</dbReference>
<keyword evidence="2" id="KW-1185">Reference proteome</keyword>
<sequence length="81" mass="9078">MLVIHFKTHRSRKRQAPLSALLPSTLSHGSALALPSSKLQRVASLSNSVLDLISAPRMWRTTVSWSHSVPFIHHDRARCPE</sequence>
<gene>
    <name evidence="1" type="ORF">EI97DRAFT_111357</name>
</gene>
<dbReference type="GeneID" id="54546148"/>
<evidence type="ECO:0000313" key="1">
    <source>
        <dbReference type="EMBL" id="KAF2280108.1"/>
    </source>
</evidence>
<protein>
    <submittedName>
        <fullName evidence="1">Uncharacterized protein</fullName>
    </submittedName>
</protein>
<accession>A0A6A6JWB5</accession>
<dbReference type="Proteomes" id="UP000800097">
    <property type="component" value="Unassembled WGS sequence"/>
</dbReference>
<reference evidence="1" key="1">
    <citation type="journal article" date="2020" name="Stud. Mycol.">
        <title>101 Dothideomycetes genomes: a test case for predicting lifestyles and emergence of pathogens.</title>
        <authorList>
            <person name="Haridas S."/>
            <person name="Albert R."/>
            <person name="Binder M."/>
            <person name="Bloem J."/>
            <person name="Labutti K."/>
            <person name="Salamov A."/>
            <person name="Andreopoulos B."/>
            <person name="Baker S."/>
            <person name="Barry K."/>
            <person name="Bills G."/>
            <person name="Bluhm B."/>
            <person name="Cannon C."/>
            <person name="Castanera R."/>
            <person name="Culley D."/>
            <person name="Daum C."/>
            <person name="Ezra D."/>
            <person name="Gonzalez J."/>
            <person name="Henrissat B."/>
            <person name="Kuo A."/>
            <person name="Liang C."/>
            <person name="Lipzen A."/>
            <person name="Lutzoni F."/>
            <person name="Magnuson J."/>
            <person name="Mondo S."/>
            <person name="Nolan M."/>
            <person name="Ohm R."/>
            <person name="Pangilinan J."/>
            <person name="Park H.-J."/>
            <person name="Ramirez L."/>
            <person name="Alfaro M."/>
            <person name="Sun H."/>
            <person name="Tritt A."/>
            <person name="Yoshinaga Y."/>
            <person name="Zwiers L.-H."/>
            <person name="Turgeon B."/>
            <person name="Goodwin S."/>
            <person name="Spatafora J."/>
            <person name="Crous P."/>
            <person name="Grigoriev I."/>
        </authorList>
    </citation>
    <scope>NUCLEOTIDE SEQUENCE</scope>
    <source>
        <strain evidence="1">CBS 379.55</strain>
    </source>
</reference>